<gene>
    <name evidence="1" type="ordered locus">Cyast_0888</name>
</gene>
<dbReference type="InterPro" id="IPR035069">
    <property type="entry name" value="TTHA1013/TTHA0281-like"/>
</dbReference>
<sequence length="109" mass="12511">MINHEHYSYRVIWSAEDQEFVGLCTEFPSLSYLDADRINALEGITNLVKEVIADMEANGENIPEPLSEKNYSGKLLVRIPPELHRQLAREATEEKISLNRYISNKLACF</sequence>
<organism evidence="1 2">
    <name type="scientific">Cyanobacterium stanieri (strain ATCC 29140 / PCC 7202)</name>
    <dbReference type="NCBI Taxonomy" id="292563"/>
    <lineage>
        <taxon>Bacteria</taxon>
        <taxon>Bacillati</taxon>
        <taxon>Cyanobacteriota</taxon>
        <taxon>Cyanophyceae</taxon>
        <taxon>Oscillatoriophycideae</taxon>
        <taxon>Chroococcales</taxon>
        <taxon>Geminocystaceae</taxon>
        <taxon>Cyanobacterium</taxon>
    </lineage>
</organism>
<reference evidence="2" key="1">
    <citation type="journal article" date="2013" name="Proc. Natl. Acad. Sci. U.S.A.">
        <title>Improving the coverage of the cyanobacterial phylum using diversity-driven genome sequencing.</title>
        <authorList>
            <person name="Shih P.M."/>
            <person name="Wu D."/>
            <person name="Latifi A."/>
            <person name="Axen S.D."/>
            <person name="Fewer D.P."/>
            <person name="Talla E."/>
            <person name="Calteau A."/>
            <person name="Cai F."/>
            <person name="Tandeau de Marsac N."/>
            <person name="Rippka R."/>
            <person name="Herdman M."/>
            <person name="Sivonen K."/>
            <person name="Coursin T."/>
            <person name="Laurent T."/>
            <person name="Goodwin L."/>
            <person name="Nolan M."/>
            <person name="Davenport K.W."/>
            <person name="Han C.S."/>
            <person name="Rubin E.M."/>
            <person name="Eisen J.A."/>
            <person name="Woyke T."/>
            <person name="Gugger M."/>
            <person name="Kerfeld C.A."/>
        </authorList>
    </citation>
    <scope>NUCLEOTIDE SEQUENCE [LARGE SCALE GENOMIC DNA]</scope>
    <source>
        <strain evidence="2">ATCC 29140 / PCC 7202</strain>
    </source>
</reference>
<dbReference type="AlphaFoldDB" id="K9YKD9"/>
<accession>K9YKD9</accession>
<dbReference type="KEGG" id="csn:Cyast_0888"/>
<dbReference type="Pfam" id="PF05534">
    <property type="entry name" value="HicB"/>
    <property type="match status" value="1"/>
</dbReference>
<dbReference type="GO" id="GO:0006355">
    <property type="term" value="P:regulation of DNA-templated transcription"/>
    <property type="evidence" value="ECO:0007669"/>
    <property type="project" value="InterPro"/>
</dbReference>
<dbReference type="eggNOG" id="COG4226">
    <property type="taxonomic scope" value="Bacteria"/>
</dbReference>
<keyword evidence="2" id="KW-1185">Reference proteome</keyword>
<dbReference type="STRING" id="292563.Cyast_0888"/>
<dbReference type="SUPFAM" id="SSF47598">
    <property type="entry name" value="Ribbon-helix-helix"/>
    <property type="match status" value="1"/>
</dbReference>
<dbReference type="BioCyc" id="CSTA292563:G1353-895-MONOMER"/>
<evidence type="ECO:0000313" key="2">
    <source>
        <dbReference type="Proteomes" id="UP000010483"/>
    </source>
</evidence>
<proteinExistence type="predicted"/>
<dbReference type="SUPFAM" id="SSF143100">
    <property type="entry name" value="TTHA1013/TTHA0281-like"/>
    <property type="match status" value="1"/>
</dbReference>
<evidence type="ECO:0000313" key="1">
    <source>
        <dbReference type="EMBL" id="AFZ46860.1"/>
    </source>
</evidence>
<dbReference type="Proteomes" id="UP000010483">
    <property type="component" value="Chromosome"/>
</dbReference>
<name>K9YKD9_CYASC</name>
<dbReference type="EMBL" id="CP003940">
    <property type="protein sequence ID" value="AFZ46860.1"/>
    <property type="molecule type" value="Genomic_DNA"/>
</dbReference>
<dbReference type="PATRIC" id="fig|292563.3.peg.932"/>
<dbReference type="InterPro" id="IPR008651">
    <property type="entry name" value="Uncharacterised_HicB"/>
</dbReference>
<protein>
    <submittedName>
        <fullName evidence="1">HicB family protein</fullName>
    </submittedName>
</protein>
<dbReference type="InterPro" id="IPR010985">
    <property type="entry name" value="Ribbon_hlx_hlx"/>
</dbReference>
<dbReference type="HOGENOM" id="CLU_125405_1_0_3"/>